<evidence type="ECO:0000313" key="2">
    <source>
        <dbReference type="Proteomes" id="UP000290540"/>
    </source>
</evidence>
<comment type="caution">
    <text evidence="1">The sequence shown here is derived from an EMBL/GenBank/DDBJ whole genome shotgun (WGS) entry which is preliminary data.</text>
</comment>
<sequence length="288" mass="30963">MTSKTHALATRARYSKIGDRRRNADGSVSTLVDNGDGSIGTYTMGCPAAHPLRAKRNAVAALLGGCSSADLSEREQRIAQFIRGQCQKGSDVLVLRTSSFTPNAASRLKARESGRRISIALTGAPRREHLSIFKVETEMETNEISSAQAGIGQLQDSLHAGVEMCGYGIKEAGLRICQDWLAKLAVNAEADLVGDVDLLILRLDAFRTLARRILPIRNGGFGGHDKEVLLSALREAGCEIFPTEEGLYSYHGCEDDFETSAEAIVSALQDHPEVVRALLHQDAGATAS</sequence>
<organism evidence="1 2">
    <name type="scientific">Fusarium oxysporum f. sp. narcissi</name>
    <dbReference type="NCBI Taxonomy" id="451672"/>
    <lineage>
        <taxon>Eukaryota</taxon>
        <taxon>Fungi</taxon>
        <taxon>Dikarya</taxon>
        <taxon>Ascomycota</taxon>
        <taxon>Pezizomycotina</taxon>
        <taxon>Sordariomycetes</taxon>
        <taxon>Hypocreomycetidae</taxon>
        <taxon>Hypocreales</taxon>
        <taxon>Nectriaceae</taxon>
        <taxon>Fusarium</taxon>
        <taxon>Fusarium oxysporum species complex</taxon>
    </lineage>
</organism>
<gene>
    <name evidence="1" type="ORF">BFJ63_vAg13507</name>
</gene>
<protein>
    <submittedName>
        <fullName evidence="1">Uncharacterized protein</fullName>
    </submittedName>
</protein>
<reference evidence="1 2" key="1">
    <citation type="submission" date="2016-12" db="EMBL/GenBank/DDBJ databases">
        <title>Draft genome sequence of Fusarium oxysporum causing rot on Narcissus.</title>
        <authorList>
            <person name="Armitage A.D."/>
            <person name="Taylor A."/>
            <person name="Clarkson J.P."/>
            <person name="Harrison R.J."/>
            <person name="Jackson A.C."/>
        </authorList>
    </citation>
    <scope>NUCLEOTIDE SEQUENCE [LARGE SCALE GENOMIC DNA]</scope>
    <source>
        <strain evidence="1 2">N139</strain>
    </source>
</reference>
<dbReference type="EMBL" id="MQTW01000147">
    <property type="protein sequence ID" value="RYC83560.1"/>
    <property type="molecule type" value="Genomic_DNA"/>
</dbReference>
<proteinExistence type="predicted"/>
<name>A0A4Q2VA87_FUSOX</name>
<accession>A0A4Q2VA87</accession>
<dbReference type="Proteomes" id="UP000290540">
    <property type="component" value="Unassembled WGS sequence"/>
</dbReference>
<dbReference type="AlphaFoldDB" id="A0A4Q2VA87"/>
<evidence type="ECO:0000313" key="1">
    <source>
        <dbReference type="EMBL" id="RYC83560.1"/>
    </source>
</evidence>